<accession>A0AAV9V8R2</accession>
<comment type="caution">
    <text evidence="2">The sequence shown here is derived from an EMBL/GenBank/DDBJ whole genome shotgun (WGS) entry which is preliminary data.</text>
</comment>
<feature type="signal peptide" evidence="1">
    <location>
        <begin position="1"/>
        <end position="18"/>
    </location>
</feature>
<dbReference type="AlphaFoldDB" id="A0AAV9V8R2"/>
<dbReference type="EMBL" id="JAVHNQ010000002">
    <property type="protein sequence ID" value="KAK6355194.1"/>
    <property type="molecule type" value="Genomic_DNA"/>
</dbReference>
<name>A0AAV9V8R2_9PEZI</name>
<organism evidence="2 3">
    <name type="scientific">Orbilia brochopaga</name>
    <dbReference type="NCBI Taxonomy" id="3140254"/>
    <lineage>
        <taxon>Eukaryota</taxon>
        <taxon>Fungi</taxon>
        <taxon>Dikarya</taxon>
        <taxon>Ascomycota</taxon>
        <taxon>Pezizomycotina</taxon>
        <taxon>Orbiliomycetes</taxon>
        <taxon>Orbiliales</taxon>
        <taxon>Orbiliaceae</taxon>
        <taxon>Orbilia</taxon>
    </lineage>
</organism>
<gene>
    <name evidence="2" type="ORF">TWF696_004311</name>
</gene>
<evidence type="ECO:0000256" key="1">
    <source>
        <dbReference type="SAM" id="SignalP"/>
    </source>
</evidence>
<sequence>MKFTLIAVFVASILGAQAAPNPIITPAPAVKREAECPPATVTETPICAAVLCPSPTTPLACPLIIRVTQIPCTCQHPTKTITFTPPCCTTECIIPTETTYTGCCGPY</sequence>
<evidence type="ECO:0000313" key="2">
    <source>
        <dbReference type="EMBL" id="KAK6355194.1"/>
    </source>
</evidence>
<keyword evidence="3" id="KW-1185">Reference proteome</keyword>
<evidence type="ECO:0000313" key="3">
    <source>
        <dbReference type="Proteomes" id="UP001375240"/>
    </source>
</evidence>
<keyword evidence="1" id="KW-0732">Signal</keyword>
<dbReference type="Proteomes" id="UP001375240">
    <property type="component" value="Unassembled WGS sequence"/>
</dbReference>
<reference evidence="2 3" key="1">
    <citation type="submission" date="2019-10" db="EMBL/GenBank/DDBJ databases">
        <authorList>
            <person name="Palmer J.M."/>
        </authorList>
    </citation>
    <scope>NUCLEOTIDE SEQUENCE [LARGE SCALE GENOMIC DNA]</scope>
    <source>
        <strain evidence="2 3">TWF696</strain>
    </source>
</reference>
<feature type="chain" id="PRO_5043429535" evidence="1">
    <location>
        <begin position="19"/>
        <end position="107"/>
    </location>
</feature>
<proteinExistence type="predicted"/>
<protein>
    <submittedName>
        <fullName evidence="2">Uncharacterized protein</fullName>
    </submittedName>
</protein>